<dbReference type="FunFam" id="1.20.1050.10:FF:000012">
    <property type="entry name" value="Tau class glutathione S-transferase"/>
    <property type="match status" value="1"/>
</dbReference>
<dbReference type="Gene3D" id="1.20.1050.10">
    <property type="match status" value="1"/>
</dbReference>
<dbReference type="InterPro" id="IPR004046">
    <property type="entry name" value="GST_C"/>
</dbReference>
<dbReference type="CDD" id="cd03185">
    <property type="entry name" value="GST_C_Tau"/>
    <property type="match status" value="1"/>
</dbReference>
<gene>
    <name evidence="6" type="ORF">RJ639_035482</name>
</gene>
<keyword evidence="4" id="KW-0812">Transmembrane</keyword>
<evidence type="ECO:0000313" key="6">
    <source>
        <dbReference type="EMBL" id="KAK3032045.1"/>
    </source>
</evidence>
<evidence type="ECO:0000256" key="4">
    <source>
        <dbReference type="SAM" id="Phobius"/>
    </source>
</evidence>
<dbReference type="GO" id="GO:0006749">
    <property type="term" value="P:glutathione metabolic process"/>
    <property type="evidence" value="ECO:0007669"/>
    <property type="project" value="InterPro"/>
</dbReference>
<comment type="catalytic activity">
    <reaction evidence="3">
        <text>RX + glutathione = an S-substituted glutathione + a halide anion + H(+)</text>
        <dbReference type="Rhea" id="RHEA:16437"/>
        <dbReference type="ChEBI" id="CHEBI:15378"/>
        <dbReference type="ChEBI" id="CHEBI:16042"/>
        <dbReference type="ChEBI" id="CHEBI:17792"/>
        <dbReference type="ChEBI" id="CHEBI:57925"/>
        <dbReference type="ChEBI" id="CHEBI:90779"/>
        <dbReference type="EC" id="2.5.1.18"/>
    </reaction>
</comment>
<evidence type="ECO:0000256" key="3">
    <source>
        <dbReference type="ARBA" id="ARBA00047960"/>
    </source>
</evidence>
<dbReference type="InterPro" id="IPR045074">
    <property type="entry name" value="GST_C_Tau"/>
</dbReference>
<dbReference type="InterPro" id="IPR045073">
    <property type="entry name" value="Omega/Tau-like"/>
</dbReference>
<keyword evidence="4" id="KW-1133">Transmembrane helix</keyword>
<dbReference type="InterPro" id="IPR010987">
    <property type="entry name" value="Glutathione-S-Trfase_C-like"/>
</dbReference>
<comment type="caution">
    <text evidence="6">The sequence shown here is derived from an EMBL/GenBank/DDBJ whole genome shotgun (WGS) entry which is preliminary data.</text>
</comment>
<proteinExistence type="predicted"/>
<feature type="domain" description="GST C-terminal" evidence="5">
    <location>
        <begin position="1"/>
        <end position="108"/>
    </location>
</feature>
<dbReference type="GO" id="GO:0004364">
    <property type="term" value="F:glutathione transferase activity"/>
    <property type="evidence" value="ECO:0007669"/>
    <property type="project" value="UniProtKB-EC"/>
</dbReference>
<dbReference type="InterPro" id="IPR036282">
    <property type="entry name" value="Glutathione-S-Trfase_C_sf"/>
</dbReference>
<keyword evidence="7" id="KW-1185">Reference proteome</keyword>
<dbReference type="EC" id="2.5.1.18" evidence="1"/>
<protein>
    <recommendedName>
        <fullName evidence="1">glutathione transferase</fullName>
        <ecNumber evidence="1">2.5.1.18</ecNumber>
    </recommendedName>
</protein>
<evidence type="ECO:0000259" key="5">
    <source>
        <dbReference type="PROSITE" id="PS50405"/>
    </source>
</evidence>
<evidence type="ECO:0000256" key="1">
    <source>
        <dbReference type="ARBA" id="ARBA00012452"/>
    </source>
</evidence>
<dbReference type="PANTHER" id="PTHR11260">
    <property type="entry name" value="GLUTATHIONE S-TRANSFERASE, GST, SUPERFAMILY, GST DOMAIN CONTAINING"/>
    <property type="match status" value="1"/>
</dbReference>
<reference evidence="6" key="1">
    <citation type="submission" date="2022-12" db="EMBL/GenBank/DDBJ databases">
        <title>Draft genome assemblies for two species of Escallonia (Escalloniales).</title>
        <authorList>
            <person name="Chanderbali A."/>
            <person name="Dervinis C."/>
            <person name="Anghel I."/>
            <person name="Soltis D."/>
            <person name="Soltis P."/>
            <person name="Zapata F."/>
        </authorList>
    </citation>
    <scope>NUCLEOTIDE SEQUENCE</scope>
    <source>
        <strain evidence="6">UCBG64.0493</strain>
        <tissue evidence="6">Leaf</tissue>
    </source>
</reference>
<dbReference type="GO" id="GO:0005737">
    <property type="term" value="C:cytoplasm"/>
    <property type="evidence" value="ECO:0007669"/>
    <property type="project" value="TreeGrafter"/>
</dbReference>
<dbReference type="SUPFAM" id="SSF47616">
    <property type="entry name" value="GST C-terminal domain-like"/>
    <property type="match status" value="1"/>
</dbReference>
<evidence type="ECO:0000256" key="2">
    <source>
        <dbReference type="ARBA" id="ARBA00022679"/>
    </source>
</evidence>
<keyword evidence="4" id="KW-0472">Membrane</keyword>
<sequence>MQLLDNAWIALCSDGSQKEKAVKSTIDALEKIEGELKGKSFFGGEAIGYLDVALGWISYWLLVWDEMRSMQLLDPLKFPSITTWMNNFLENPVVKENLPPKEKMVVYFNKRSKEMAPVMASSRHA</sequence>
<evidence type="ECO:0000313" key="7">
    <source>
        <dbReference type="Proteomes" id="UP001188597"/>
    </source>
</evidence>
<name>A0AA88X457_9ASTE</name>
<dbReference type="AlphaFoldDB" id="A0AA88X457"/>
<dbReference type="PROSITE" id="PS50405">
    <property type="entry name" value="GST_CTER"/>
    <property type="match status" value="1"/>
</dbReference>
<dbReference type="Pfam" id="PF00043">
    <property type="entry name" value="GST_C"/>
    <property type="match status" value="1"/>
</dbReference>
<keyword evidence="2" id="KW-0808">Transferase</keyword>
<feature type="transmembrane region" description="Helical" evidence="4">
    <location>
        <begin position="46"/>
        <end position="64"/>
    </location>
</feature>
<organism evidence="6 7">
    <name type="scientific">Escallonia herrerae</name>
    <dbReference type="NCBI Taxonomy" id="1293975"/>
    <lineage>
        <taxon>Eukaryota</taxon>
        <taxon>Viridiplantae</taxon>
        <taxon>Streptophyta</taxon>
        <taxon>Embryophyta</taxon>
        <taxon>Tracheophyta</taxon>
        <taxon>Spermatophyta</taxon>
        <taxon>Magnoliopsida</taxon>
        <taxon>eudicotyledons</taxon>
        <taxon>Gunneridae</taxon>
        <taxon>Pentapetalae</taxon>
        <taxon>asterids</taxon>
        <taxon>campanulids</taxon>
        <taxon>Escalloniales</taxon>
        <taxon>Escalloniaceae</taxon>
        <taxon>Escallonia</taxon>
    </lineage>
</organism>
<dbReference type="Proteomes" id="UP001188597">
    <property type="component" value="Unassembled WGS sequence"/>
</dbReference>
<accession>A0AA88X457</accession>
<dbReference type="EMBL" id="JAVXUP010000283">
    <property type="protein sequence ID" value="KAK3032045.1"/>
    <property type="molecule type" value="Genomic_DNA"/>
</dbReference>
<dbReference type="PANTHER" id="PTHR11260:SF474">
    <property type="entry name" value="GLUTATHIONE TRANSFERASE"/>
    <property type="match status" value="1"/>
</dbReference>